<gene>
    <name evidence="2" type="primary">fchA_16</name>
    <name evidence="2" type="ORF">SDC9_126951</name>
</gene>
<dbReference type="Pfam" id="PF04961">
    <property type="entry name" value="FTCD_C"/>
    <property type="match status" value="1"/>
</dbReference>
<dbReference type="InterPro" id="IPR007044">
    <property type="entry name" value="Cyclodeamin/CycHdrlase"/>
</dbReference>
<proteinExistence type="predicted"/>
<name>A0A645CSR7_9ZZZZ</name>
<accession>A0A645CSR7</accession>
<protein>
    <submittedName>
        <fullName evidence="2">Methenyltetrahydrofolate cyclohydrolase</fullName>
        <ecNumber evidence="2">3.5.4.9</ecNumber>
    </submittedName>
</protein>
<dbReference type="AlphaFoldDB" id="A0A645CSR7"/>
<evidence type="ECO:0000259" key="1">
    <source>
        <dbReference type="Pfam" id="PF04961"/>
    </source>
</evidence>
<reference evidence="2" key="1">
    <citation type="submission" date="2019-08" db="EMBL/GenBank/DDBJ databases">
        <authorList>
            <person name="Kucharzyk K."/>
            <person name="Murdoch R.W."/>
            <person name="Higgins S."/>
            <person name="Loffler F."/>
        </authorList>
    </citation>
    <scope>NUCLEOTIDE SEQUENCE</scope>
</reference>
<sequence length="209" mass="22250">MPEKLIDRTCREFTSLLAAKVPVPGGGGASALVGALGSALGSMAGNMTLGRKKYAAVEEDLRVLLERGAEIQKRLLELVDADAAAFEPLSRAYSIPKDDPTHDAVLEEATTRACAAPMETLEQCAKAVELLEELLEKSSVMLISDVGCGATCCRAAMECAALNVFINTKTMKNRVTAAALEHRTDELLREYGARATAVADAVRVQLRGK</sequence>
<feature type="domain" description="Cyclodeaminase/cyclohydrolase" evidence="1">
    <location>
        <begin position="9"/>
        <end position="185"/>
    </location>
</feature>
<dbReference type="Gene3D" id="1.20.120.680">
    <property type="entry name" value="Formiminotetrahydrofolate cyclodeaminase monomer, up-and-down helical bundle"/>
    <property type="match status" value="1"/>
</dbReference>
<dbReference type="EC" id="3.5.4.9" evidence="2"/>
<dbReference type="GO" id="GO:0004477">
    <property type="term" value="F:methenyltetrahydrofolate cyclohydrolase activity"/>
    <property type="evidence" value="ECO:0007669"/>
    <property type="project" value="UniProtKB-EC"/>
</dbReference>
<evidence type="ECO:0000313" key="2">
    <source>
        <dbReference type="EMBL" id="MPM79908.1"/>
    </source>
</evidence>
<comment type="caution">
    <text evidence="2">The sequence shown here is derived from an EMBL/GenBank/DDBJ whole genome shotgun (WGS) entry which is preliminary data.</text>
</comment>
<dbReference type="InterPro" id="IPR036178">
    <property type="entry name" value="Formintransfe-cycloase-like_sf"/>
</dbReference>
<dbReference type="EMBL" id="VSSQ01029684">
    <property type="protein sequence ID" value="MPM79908.1"/>
    <property type="molecule type" value="Genomic_DNA"/>
</dbReference>
<dbReference type="SUPFAM" id="SSF101262">
    <property type="entry name" value="Methenyltetrahydrofolate cyclohydrolase-like"/>
    <property type="match status" value="1"/>
</dbReference>
<organism evidence="2">
    <name type="scientific">bioreactor metagenome</name>
    <dbReference type="NCBI Taxonomy" id="1076179"/>
    <lineage>
        <taxon>unclassified sequences</taxon>
        <taxon>metagenomes</taxon>
        <taxon>ecological metagenomes</taxon>
    </lineage>
</organism>
<keyword evidence="2" id="KW-0378">Hydrolase</keyword>